<dbReference type="Proteomes" id="UP000290900">
    <property type="component" value="Unassembled WGS sequence"/>
</dbReference>
<protein>
    <submittedName>
        <fullName evidence="4">DEKNAAC100152</fullName>
    </submittedName>
</protein>
<keyword evidence="5" id="KW-1185">Reference proteome</keyword>
<name>A0A448YFV7_BRENA</name>
<proteinExistence type="predicted"/>
<evidence type="ECO:0000313" key="4">
    <source>
        <dbReference type="EMBL" id="VEU19756.1"/>
    </source>
</evidence>
<dbReference type="PROSITE" id="PS50102">
    <property type="entry name" value="RRM"/>
    <property type="match status" value="2"/>
</dbReference>
<dbReference type="STRING" id="13370.A0A448YFV7"/>
<dbReference type="Gene3D" id="3.30.70.330">
    <property type="match status" value="2"/>
</dbReference>
<evidence type="ECO:0000259" key="3">
    <source>
        <dbReference type="PROSITE" id="PS50102"/>
    </source>
</evidence>
<evidence type="ECO:0000313" key="5">
    <source>
        <dbReference type="Proteomes" id="UP000290900"/>
    </source>
</evidence>
<feature type="domain" description="RRM" evidence="3">
    <location>
        <begin position="169"/>
        <end position="242"/>
    </location>
</feature>
<dbReference type="AlphaFoldDB" id="A0A448YFV7"/>
<dbReference type="InterPro" id="IPR000504">
    <property type="entry name" value="RRM_dom"/>
</dbReference>
<dbReference type="InterPro" id="IPR035979">
    <property type="entry name" value="RBD_domain_sf"/>
</dbReference>
<evidence type="ECO:0000256" key="2">
    <source>
        <dbReference type="SAM" id="MobiDB-lite"/>
    </source>
</evidence>
<gene>
    <name evidence="4" type="ORF">BRENAR_LOCUS492</name>
</gene>
<dbReference type="SUPFAM" id="SSF54928">
    <property type="entry name" value="RNA-binding domain, RBD"/>
    <property type="match status" value="1"/>
</dbReference>
<accession>A0A448YFV7</accession>
<dbReference type="GO" id="GO:0003723">
    <property type="term" value="F:RNA binding"/>
    <property type="evidence" value="ECO:0007669"/>
    <property type="project" value="UniProtKB-UniRule"/>
</dbReference>
<reference evidence="4 5" key="1">
    <citation type="submission" date="2018-12" db="EMBL/GenBank/DDBJ databases">
        <authorList>
            <person name="Tiukova I."/>
            <person name="Dainat J."/>
        </authorList>
    </citation>
    <scope>NUCLEOTIDE SEQUENCE [LARGE SCALE GENOMIC DNA]</scope>
</reference>
<dbReference type="InParanoid" id="A0A448YFV7"/>
<sequence>MSVDRYNSNNSINTLYIRNLNEKVSSAKLKSTLASTFKKNGFMVLDIVAFQNVKLRGQSFVTLPSHKDCLRAMEKINTSLVLGRPMVMHLAKVNSDTGIKEIMKRSHPKDYVKMFDDYIDAKRPSRLSNRKIEKSKSGRKRSLDDNQSEGAKVKRVKGMKKVETTVPNKILLLTGLSDDVTEKVLYENFDTFKGFLNLTYVGVRHLALVEFRSEDESARCLKDLSTKVSIYGANSQLQFAKK</sequence>
<dbReference type="OrthoDB" id="266020at2759"/>
<organism evidence="4 5">
    <name type="scientific">Brettanomyces naardenensis</name>
    <name type="common">Yeast</name>
    <dbReference type="NCBI Taxonomy" id="13370"/>
    <lineage>
        <taxon>Eukaryota</taxon>
        <taxon>Fungi</taxon>
        <taxon>Dikarya</taxon>
        <taxon>Ascomycota</taxon>
        <taxon>Saccharomycotina</taxon>
        <taxon>Pichiomycetes</taxon>
        <taxon>Pichiales</taxon>
        <taxon>Pichiaceae</taxon>
        <taxon>Brettanomyces</taxon>
    </lineage>
</organism>
<dbReference type="EMBL" id="CAACVR010000001">
    <property type="protein sequence ID" value="VEU19756.1"/>
    <property type="molecule type" value="Genomic_DNA"/>
</dbReference>
<feature type="region of interest" description="Disordered" evidence="2">
    <location>
        <begin position="129"/>
        <end position="154"/>
    </location>
</feature>
<feature type="domain" description="RRM" evidence="3">
    <location>
        <begin position="13"/>
        <end position="93"/>
    </location>
</feature>
<dbReference type="SMART" id="SM00360">
    <property type="entry name" value="RRM"/>
    <property type="match status" value="2"/>
</dbReference>
<evidence type="ECO:0000256" key="1">
    <source>
        <dbReference type="PROSITE-ProRule" id="PRU00176"/>
    </source>
</evidence>
<feature type="compositionally biased region" description="Basic and acidic residues" evidence="2">
    <location>
        <begin position="130"/>
        <end position="144"/>
    </location>
</feature>
<keyword evidence="1" id="KW-0694">RNA-binding</keyword>
<dbReference type="InterPro" id="IPR012677">
    <property type="entry name" value="Nucleotide-bd_a/b_plait_sf"/>
</dbReference>